<organism evidence="3 4">
    <name type="scientific">Olea europaea subsp. europaea</name>
    <dbReference type="NCBI Taxonomy" id="158383"/>
    <lineage>
        <taxon>Eukaryota</taxon>
        <taxon>Viridiplantae</taxon>
        <taxon>Streptophyta</taxon>
        <taxon>Embryophyta</taxon>
        <taxon>Tracheophyta</taxon>
        <taxon>Spermatophyta</taxon>
        <taxon>Magnoliopsida</taxon>
        <taxon>eudicotyledons</taxon>
        <taxon>Gunneridae</taxon>
        <taxon>Pentapetalae</taxon>
        <taxon>asterids</taxon>
        <taxon>lamiids</taxon>
        <taxon>Lamiales</taxon>
        <taxon>Oleaceae</taxon>
        <taxon>Oleeae</taxon>
        <taxon>Olea</taxon>
    </lineage>
</organism>
<dbReference type="OrthoDB" id="1652385at2759"/>
<feature type="transmembrane region" description="Helical" evidence="1">
    <location>
        <begin position="193"/>
        <end position="217"/>
    </location>
</feature>
<evidence type="ECO:0000313" key="4">
    <source>
        <dbReference type="Proteomes" id="UP000594638"/>
    </source>
</evidence>
<keyword evidence="1" id="KW-0812">Transmembrane</keyword>
<sequence>MAECLYPLTPLEFFEDKPSTLTFPELTWKVNSKNRYCIFHVAVINRQEKVFSLIYQTRATKDFITYYIDDEGNNNLHLAGKLSPPSRLNTVSAGPTLQMQRELLWFKEVKKIVRPSYVHMKNNEGKTPRELFTVEHENLRRAGEKWMKDTATSCMVVVTLIATIAFAAVFTVPERNKEETGTPIFLTDGWFTIFVISDAVIMFSSTASIMMFLSILISRYGEDDFLFSLPAKLMVGLITLFPSIVCMLLTFSATFFLVYKEEKQEILPKLVAALAVLPVTLYAVLNCRLWIALIDSTCWALCFDLVSTGFLMEIKT</sequence>
<dbReference type="Gramene" id="OE9A117393T1">
    <property type="protein sequence ID" value="OE9A117393C1"/>
    <property type="gene ID" value="OE9A117393"/>
</dbReference>
<name>A0A8S0QE07_OLEEU</name>
<protein>
    <recommendedName>
        <fullName evidence="2">PGG domain-containing protein</fullName>
    </recommendedName>
</protein>
<reference evidence="3 4" key="1">
    <citation type="submission" date="2019-12" db="EMBL/GenBank/DDBJ databases">
        <authorList>
            <person name="Alioto T."/>
            <person name="Alioto T."/>
            <person name="Gomez Garrido J."/>
        </authorList>
    </citation>
    <scope>NUCLEOTIDE SEQUENCE [LARGE SCALE GENOMIC DNA]</scope>
</reference>
<feature type="transmembrane region" description="Helical" evidence="1">
    <location>
        <begin position="266"/>
        <end position="284"/>
    </location>
</feature>
<comment type="caution">
    <text evidence="3">The sequence shown here is derived from an EMBL/GenBank/DDBJ whole genome shotgun (WGS) entry which is preliminary data.</text>
</comment>
<proteinExistence type="predicted"/>
<feature type="transmembrane region" description="Helical" evidence="1">
    <location>
        <begin position="237"/>
        <end position="259"/>
    </location>
</feature>
<feature type="domain" description="PGG" evidence="2">
    <location>
        <begin position="144"/>
        <end position="257"/>
    </location>
</feature>
<feature type="transmembrane region" description="Helical" evidence="1">
    <location>
        <begin position="150"/>
        <end position="172"/>
    </location>
</feature>
<keyword evidence="1" id="KW-0472">Membrane</keyword>
<evidence type="ECO:0000313" key="3">
    <source>
        <dbReference type="EMBL" id="CAA2964910.1"/>
    </source>
</evidence>
<accession>A0A8S0QE07</accession>
<evidence type="ECO:0000259" key="2">
    <source>
        <dbReference type="Pfam" id="PF13962"/>
    </source>
</evidence>
<dbReference type="Proteomes" id="UP000594638">
    <property type="component" value="Unassembled WGS sequence"/>
</dbReference>
<dbReference type="InterPro" id="IPR026961">
    <property type="entry name" value="PGG_dom"/>
</dbReference>
<evidence type="ECO:0000256" key="1">
    <source>
        <dbReference type="SAM" id="Phobius"/>
    </source>
</evidence>
<gene>
    <name evidence="3" type="ORF">OLEA9_A117393</name>
</gene>
<dbReference type="PANTHER" id="PTHR24177">
    <property type="entry name" value="CASKIN"/>
    <property type="match status" value="1"/>
</dbReference>
<dbReference type="AlphaFoldDB" id="A0A8S0QE07"/>
<dbReference type="Pfam" id="PF13962">
    <property type="entry name" value="PGG"/>
    <property type="match status" value="1"/>
</dbReference>
<dbReference type="EMBL" id="CACTIH010001831">
    <property type="protein sequence ID" value="CAA2964910.1"/>
    <property type="molecule type" value="Genomic_DNA"/>
</dbReference>
<dbReference type="PANTHER" id="PTHR24177:SF292">
    <property type="entry name" value="ANKYRIN REPEAT FAMILY PROTEIN-RELATED"/>
    <property type="match status" value="1"/>
</dbReference>
<keyword evidence="1" id="KW-1133">Transmembrane helix</keyword>
<keyword evidence="4" id="KW-1185">Reference proteome</keyword>
<dbReference type="GO" id="GO:0016020">
    <property type="term" value="C:membrane"/>
    <property type="evidence" value="ECO:0007669"/>
    <property type="project" value="TreeGrafter"/>
</dbReference>